<sequence length="172" mass="19970">MNDYLLNFEEIEGLTVLELIEKLNLIDGLPLKTLTLKDLIFFNGKALRGGRGVYLFKDEANSFFYVGMASKRSFIERIPAHFDTKPEAWMNTLVKYHTDKNHNINNRTYDNLENSAMLTLDTYSLIMINFLYYNPVKIANFGRLLRAVLGTYNQIKNQNFDKSKKISDLLLN</sequence>
<organism evidence="1 2">
    <name type="scientific">Emticicia oligotrophica (strain DSM 17448 / CIP 109782 / MTCC 6937 / GPTSA100-15)</name>
    <dbReference type="NCBI Taxonomy" id="929562"/>
    <lineage>
        <taxon>Bacteria</taxon>
        <taxon>Pseudomonadati</taxon>
        <taxon>Bacteroidota</taxon>
        <taxon>Cytophagia</taxon>
        <taxon>Cytophagales</taxon>
        <taxon>Leadbetterellaceae</taxon>
        <taxon>Emticicia</taxon>
    </lineage>
</organism>
<accession>A0ABN4AQQ1</accession>
<protein>
    <recommendedName>
        <fullName evidence="3">GIY-YIG domain-containing protein</fullName>
    </recommendedName>
</protein>
<evidence type="ECO:0000313" key="2">
    <source>
        <dbReference type="Proteomes" id="UP000002875"/>
    </source>
</evidence>
<keyword evidence="2" id="KW-1185">Reference proteome</keyword>
<dbReference type="RefSeq" id="WP_015029815.1">
    <property type="nucleotide sequence ID" value="NC_018748.1"/>
</dbReference>
<dbReference type="EMBL" id="CP002961">
    <property type="protein sequence ID" value="AFK04121.1"/>
    <property type="molecule type" value="Genomic_DNA"/>
</dbReference>
<reference evidence="1 2" key="1">
    <citation type="submission" date="2011-07" db="EMBL/GenBank/DDBJ databases">
        <title>The complete genome of chromosome of Emticicia oligotrophica DSM 17448.</title>
        <authorList>
            <consortium name="US DOE Joint Genome Institute (JGI-PGF)"/>
            <person name="Lucas S."/>
            <person name="Han J."/>
            <person name="Lapidus A."/>
            <person name="Bruce D."/>
            <person name="Goodwin L."/>
            <person name="Pitluck S."/>
            <person name="Peters L."/>
            <person name="Kyrpides N."/>
            <person name="Mavromatis K."/>
            <person name="Ivanova N."/>
            <person name="Ovchinnikova G."/>
            <person name="Teshima H."/>
            <person name="Detter J.C."/>
            <person name="Tapia R."/>
            <person name="Han C."/>
            <person name="Land M."/>
            <person name="Hauser L."/>
            <person name="Markowitz V."/>
            <person name="Cheng J.-F."/>
            <person name="Hugenholtz P."/>
            <person name="Woyke T."/>
            <person name="Wu D."/>
            <person name="Tindall B."/>
            <person name="Pomrenke H."/>
            <person name="Brambilla E."/>
            <person name="Klenk H.-P."/>
            <person name="Eisen J.A."/>
        </authorList>
    </citation>
    <scope>NUCLEOTIDE SEQUENCE [LARGE SCALE GENOMIC DNA]</scope>
    <source>
        <strain evidence="1 2">DSM 17448</strain>
    </source>
</reference>
<name>A0ABN4AQQ1_EMTOG</name>
<dbReference type="SUPFAM" id="SSF82771">
    <property type="entry name" value="GIY-YIG endonuclease"/>
    <property type="match status" value="1"/>
</dbReference>
<gene>
    <name evidence="1" type="ordered locus">Emtol_2988</name>
</gene>
<evidence type="ECO:0008006" key="3">
    <source>
        <dbReference type="Google" id="ProtNLM"/>
    </source>
</evidence>
<dbReference type="InterPro" id="IPR035901">
    <property type="entry name" value="GIY-YIG_endonuc_sf"/>
</dbReference>
<proteinExistence type="predicted"/>
<evidence type="ECO:0000313" key="1">
    <source>
        <dbReference type="EMBL" id="AFK04121.1"/>
    </source>
</evidence>
<dbReference type="Proteomes" id="UP000002875">
    <property type="component" value="Chromosome"/>
</dbReference>